<dbReference type="Proteomes" id="UP000015346">
    <property type="component" value="Unassembled WGS sequence"/>
</dbReference>
<name>S9SHR7_9RHOB</name>
<protein>
    <submittedName>
        <fullName evidence="1">Uncharacterized protein putative in bacteria</fullName>
    </submittedName>
</protein>
<dbReference type="EMBL" id="AOLV01000012">
    <property type="protein sequence ID" value="EPX85884.1"/>
    <property type="molecule type" value="Genomic_DNA"/>
</dbReference>
<accession>S9SHR7</accession>
<dbReference type="PATRIC" id="fig|1123069.3.peg.1573"/>
<dbReference type="InterPro" id="IPR007435">
    <property type="entry name" value="DUF484"/>
</dbReference>
<evidence type="ECO:0000313" key="1">
    <source>
        <dbReference type="EMBL" id="EPX85884.1"/>
    </source>
</evidence>
<proteinExistence type="predicted"/>
<gene>
    <name evidence="1" type="ORF">ruthe_01605</name>
</gene>
<keyword evidence="2" id="KW-1185">Reference proteome</keyword>
<dbReference type="HOGENOM" id="CLU_2438944_0_0_5"/>
<dbReference type="AlphaFoldDB" id="S9SHR7"/>
<organism evidence="1 2">
    <name type="scientific">Rubellimicrobium thermophilum DSM 16684</name>
    <dbReference type="NCBI Taxonomy" id="1123069"/>
    <lineage>
        <taxon>Bacteria</taxon>
        <taxon>Pseudomonadati</taxon>
        <taxon>Pseudomonadota</taxon>
        <taxon>Alphaproteobacteria</taxon>
        <taxon>Rhodobacterales</taxon>
        <taxon>Roseobacteraceae</taxon>
        <taxon>Rubellimicrobium</taxon>
    </lineage>
</organism>
<dbReference type="Pfam" id="PF04340">
    <property type="entry name" value="DUF484"/>
    <property type="match status" value="1"/>
</dbReference>
<sequence length="90" mass="10006">MDAYLRLGRGGPVRAVTLRQIRPEDERIHGARAADIRSEACLRLDLGPGTRPGMLVLGSEDPHHFSPQQGTDLLAFFGAVFERALRRWLA</sequence>
<dbReference type="Gene3D" id="3.30.450.40">
    <property type="match status" value="1"/>
</dbReference>
<comment type="caution">
    <text evidence="1">The sequence shown here is derived from an EMBL/GenBank/DDBJ whole genome shotgun (WGS) entry which is preliminary data.</text>
</comment>
<dbReference type="STRING" id="1123069.ruthe_01605"/>
<reference evidence="1 2" key="1">
    <citation type="journal article" date="2013" name="Stand. Genomic Sci.">
        <title>Genome sequence of the reddish-pigmented Rubellimicrobium thermophilum type strain (DSM 16684(T)), a member of the Roseobacter clade.</title>
        <authorList>
            <person name="Fiebig A."/>
            <person name="Riedel T."/>
            <person name="Gronow S."/>
            <person name="Petersen J."/>
            <person name="Klenk H.P."/>
            <person name="Goker M."/>
        </authorList>
    </citation>
    <scope>NUCLEOTIDE SEQUENCE [LARGE SCALE GENOMIC DNA]</scope>
    <source>
        <strain evidence="1 2">DSM 16684</strain>
    </source>
</reference>
<dbReference type="InterPro" id="IPR029016">
    <property type="entry name" value="GAF-like_dom_sf"/>
</dbReference>
<evidence type="ECO:0000313" key="2">
    <source>
        <dbReference type="Proteomes" id="UP000015346"/>
    </source>
</evidence>